<feature type="chain" id="PRO_5035763806" evidence="1">
    <location>
        <begin position="19"/>
        <end position="194"/>
    </location>
</feature>
<proteinExistence type="predicted"/>
<protein>
    <submittedName>
        <fullName evidence="2">Uncharacterized protein</fullName>
    </submittedName>
</protein>
<gene>
    <name evidence="2" type="ORF">SMACR_10002</name>
</gene>
<reference evidence="2 3" key="1">
    <citation type="submission" date="2017-07" db="EMBL/GenBank/DDBJ databases">
        <title>Genome sequence of the Sordaria macrospora wild type strain R19027.</title>
        <authorList>
            <person name="Nowrousian M."/>
            <person name="Teichert I."/>
            <person name="Kueck U."/>
        </authorList>
    </citation>
    <scope>NUCLEOTIDE SEQUENCE [LARGE SCALE GENOMIC DNA]</scope>
    <source>
        <strain evidence="2 3">R19027</strain>
        <tissue evidence="2">Mycelium</tissue>
    </source>
</reference>
<name>A0A8S8ZEG9_SORMA</name>
<dbReference type="Proteomes" id="UP000433876">
    <property type="component" value="Unassembled WGS sequence"/>
</dbReference>
<organism evidence="2 3">
    <name type="scientific">Sordaria macrospora</name>
    <dbReference type="NCBI Taxonomy" id="5147"/>
    <lineage>
        <taxon>Eukaryota</taxon>
        <taxon>Fungi</taxon>
        <taxon>Dikarya</taxon>
        <taxon>Ascomycota</taxon>
        <taxon>Pezizomycotina</taxon>
        <taxon>Sordariomycetes</taxon>
        <taxon>Sordariomycetidae</taxon>
        <taxon>Sordariales</taxon>
        <taxon>Sordariaceae</taxon>
        <taxon>Sordaria</taxon>
    </lineage>
</organism>
<dbReference type="VEuPathDB" id="FungiDB:SMAC_09416"/>
<evidence type="ECO:0000256" key="1">
    <source>
        <dbReference type="SAM" id="SignalP"/>
    </source>
</evidence>
<dbReference type="AlphaFoldDB" id="A0A8S8ZEG9"/>
<keyword evidence="1" id="KW-0732">Signal</keyword>
<sequence>MRAFLPLAFSHLLVTVWAGGYQSGLERIWLFKAYEIDGFNAEADRTIGMRCNKFKPNLKTPACTEEWIPCVGSRPNNRCDFDEFMDFLQQDTSTAPQDPNNPAAPKPQTKWGVFQGDKLDVRETAKNIFTLNKRRSAPEVPPHQMMKSSAVGVTRAVFWAWNSSSIQLINYFGLEGLVESFQAFPSRLGFPTFL</sequence>
<comment type="caution">
    <text evidence="2">The sequence shown here is derived from an EMBL/GenBank/DDBJ whole genome shotgun (WGS) entry which is preliminary data.</text>
</comment>
<evidence type="ECO:0000313" key="2">
    <source>
        <dbReference type="EMBL" id="KAA8619430.1"/>
    </source>
</evidence>
<feature type="signal peptide" evidence="1">
    <location>
        <begin position="1"/>
        <end position="18"/>
    </location>
</feature>
<dbReference type="EMBL" id="NMPR01000443">
    <property type="protein sequence ID" value="KAA8619430.1"/>
    <property type="molecule type" value="Genomic_DNA"/>
</dbReference>
<evidence type="ECO:0000313" key="3">
    <source>
        <dbReference type="Proteomes" id="UP000433876"/>
    </source>
</evidence>
<feature type="non-terminal residue" evidence="2">
    <location>
        <position position="194"/>
    </location>
</feature>
<accession>A0A8S8ZEG9</accession>